<dbReference type="PROSITE" id="PS01031">
    <property type="entry name" value="SHSP"/>
    <property type="match status" value="1"/>
</dbReference>
<protein>
    <submittedName>
        <fullName evidence="6">Uncharacterized protein</fullName>
    </submittedName>
</protein>
<dbReference type="InterPro" id="IPR008978">
    <property type="entry name" value="HSP20-like_chaperone"/>
</dbReference>
<evidence type="ECO:0000313" key="6">
    <source>
        <dbReference type="EMBL" id="KAF5444502.1"/>
    </source>
</evidence>
<comment type="caution">
    <text evidence="6">The sequence shown here is derived from an EMBL/GenBank/DDBJ whole genome shotgun (WGS) entry which is preliminary data.</text>
</comment>
<dbReference type="Gramene" id="Jr15_00630_p1">
    <property type="protein sequence ID" value="cds.Jr15_00630_p1"/>
    <property type="gene ID" value="Jr15_00630"/>
</dbReference>
<sequence length="155" mass="17687">MTSLIPWFGGRRDHPFSTDIWDPFSFGTSLGSQQSDRGDETSALANAQVDWRETDTAHEFHVDLPGVGKDNVKVQVEDSNILQISGERVLEKEDKNDKWHRIERRRGSFVRRFRLPDNVNLNEITCKLENGVLTVQVPKKEPDQTAKNVRSIDVA</sequence>
<dbReference type="SUPFAM" id="SSF49764">
    <property type="entry name" value="HSP20-like chaperones"/>
    <property type="match status" value="1"/>
</dbReference>
<organism evidence="6 7">
    <name type="scientific">Juglans regia</name>
    <name type="common">English walnut</name>
    <dbReference type="NCBI Taxonomy" id="51240"/>
    <lineage>
        <taxon>Eukaryota</taxon>
        <taxon>Viridiplantae</taxon>
        <taxon>Streptophyta</taxon>
        <taxon>Embryophyta</taxon>
        <taxon>Tracheophyta</taxon>
        <taxon>Spermatophyta</taxon>
        <taxon>Magnoliopsida</taxon>
        <taxon>eudicotyledons</taxon>
        <taxon>Gunneridae</taxon>
        <taxon>Pentapetalae</taxon>
        <taxon>rosids</taxon>
        <taxon>fabids</taxon>
        <taxon>Fagales</taxon>
        <taxon>Juglandaceae</taxon>
        <taxon>Juglans</taxon>
    </lineage>
</organism>
<dbReference type="FunFam" id="2.60.40.790:FF:000053">
    <property type="entry name" value="17.5 kDa class I heat shock protein"/>
    <property type="match status" value="1"/>
</dbReference>
<dbReference type="CDD" id="cd06472">
    <property type="entry name" value="ACD_ScHsp26_like"/>
    <property type="match status" value="1"/>
</dbReference>
<evidence type="ECO:0000256" key="2">
    <source>
        <dbReference type="PROSITE-ProRule" id="PRU00285"/>
    </source>
</evidence>
<evidence type="ECO:0000259" key="5">
    <source>
        <dbReference type="PROSITE" id="PS51203"/>
    </source>
</evidence>
<dbReference type="InterPro" id="IPR031107">
    <property type="entry name" value="Small_HSP"/>
</dbReference>
<evidence type="ECO:0000256" key="1">
    <source>
        <dbReference type="ARBA" id="ARBA00023016"/>
    </source>
</evidence>
<evidence type="ECO:0000256" key="3">
    <source>
        <dbReference type="RuleBase" id="RU003616"/>
    </source>
</evidence>
<evidence type="ECO:0000313" key="7">
    <source>
        <dbReference type="Proteomes" id="UP000619265"/>
    </source>
</evidence>
<dbReference type="EMBL" id="LIHL02000015">
    <property type="protein sequence ID" value="KAF5444502.1"/>
    <property type="molecule type" value="Genomic_DNA"/>
</dbReference>
<keyword evidence="1" id="KW-0346">Stress response</keyword>
<accession>A0A833WTD9</accession>
<dbReference type="GO" id="GO:0006950">
    <property type="term" value="P:response to stress"/>
    <property type="evidence" value="ECO:0007669"/>
    <property type="project" value="UniProtKB-ARBA"/>
</dbReference>
<dbReference type="PANTHER" id="PTHR11527">
    <property type="entry name" value="HEAT-SHOCK PROTEIN 20 FAMILY MEMBER"/>
    <property type="match status" value="1"/>
</dbReference>
<dbReference type="Gene3D" id="2.60.40.790">
    <property type="match status" value="1"/>
</dbReference>
<evidence type="ECO:0000259" key="4">
    <source>
        <dbReference type="PROSITE" id="PS01031"/>
    </source>
</evidence>
<reference evidence="6" key="1">
    <citation type="submission" date="2015-10" db="EMBL/GenBank/DDBJ databases">
        <authorList>
            <person name="Martinez-Garcia P.J."/>
            <person name="Crepeau M.W."/>
            <person name="Puiu D."/>
            <person name="Gonzalez-Ibeas D."/>
            <person name="Whalen J."/>
            <person name="Stevens K."/>
            <person name="Paul R."/>
            <person name="Butterfield T."/>
            <person name="Britton M."/>
            <person name="Reagan R."/>
            <person name="Chakraborty S."/>
            <person name="Walawage S.L."/>
            <person name="Vasquez-Gross H.A."/>
            <person name="Cardeno C."/>
            <person name="Famula R."/>
            <person name="Pratt K."/>
            <person name="Kuruganti S."/>
            <person name="Aradhya M.K."/>
            <person name="Leslie C.A."/>
            <person name="Dandekar A.M."/>
            <person name="Salzberg S.L."/>
            <person name="Wegrzyn J.L."/>
            <person name="Langley C.H."/>
            <person name="Neale D.B."/>
        </authorList>
    </citation>
    <scope>NUCLEOTIDE SEQUENCE</scope>
    <source>
        <tissue evidence="6">Leaves</tissue>
    </source>
</reference>
<feature type="domain" description="CS" evidence="5">
    <location>
        <begin position="44"/>
        <end position="150"/>
    </location>
</feature>
<proteinExistence type="inferred from homology"/>
<dbReference type="InterPro" id="IPR007052">
    <property type="entry name" value="CS_dom"/>
</dbReference>
<dbReference type="Proteomes" id="UP000619265">
    <property type="component" value="Unassembled WGS sequence"/>
</dbReference>
<dbReference type="AlphaFoldDB" id="A0A833WTD9"/>
<name>A0A833WTD9_JUGRE</name>
<reference evidence="6" key="2">
    <citation type="submission" date="2020-03" db="EMBL/GenBank/DDBJ databases">
        <title>Walnut 2.0.</title>
        <authorList>
            <person name="Marrano A."/>
            <person name="Britton M."/>
            <person name="Zimin A.V."/>
            <person name="Zaini P.A."/>
            <person name="Workman R."/>
            <person name="Puiu D."/>
            <person name="Bianco L."/>
            <person name="Allen B.J."/>
            <person name="Troggio M."/>
            <person name="Leslie C.A."/>
            <person name="Timp W."/>
            <person name="Dendekar A."/>
            <person name="Salzberg S.L."/>
            <person name="Neale D.B."/>
        </authorList>
    </citation>
    <scope>NUCLEOTIDE SEQUENCE</scope>
    <source>
        <tissue evidence="6">Leaves</tissue>
    </source>
</reference>
<dbReference type="PROSITE" id="PS51203">
    <property type="entry name" value="CS"/>
    <property type="match status" value="1"/>
</dbReference>
<dbReference type="Pfam" id="PF00011">
    <property type="entry name" value="HSP20"/>
    <property type="match status" value="1"/>
</dbReference>
<dbReference type="InterPro" id="IPR002068">
    <property type="entry name" value="A-crystallin/Hsp20_dom"/>
</dbReference>
<comment type="similarity">
    <text evidence="2 3">Belongs to the small heat shock protein (HSP20) family.</text>
</comment>
<feature type="domain" description="SHSP" evidence="4">
    <location>
        <begin position="40"/>
        <end position="155"/>
    </location>
</feature>
<gene>
    <name evidence="6" type="ORF">F2P56_033628</name>
</gene>